<evidence type="ECO:0000256" key="6">
    <source>
        <dbReference type="ARBA" id="ARBA00022801"/>
    </source>
</evidence>
<feature type="region of interest" description="Disordered" evidence="8">
    <location>
        <begin position="204"/>
        <end position="227"/>
    </location>
</feature>
<evidence type="ECO:0000256" key="3">
    <source>
        <dbReference type="ARBA" id="ARBA00012759"/>
    </source>
</evidence>
<dbReference type="Gene3D" id="3.90.70.10">
    <property type="entry name" value="Cysteine proteinases"/>
    <property type="match status" value="1"/>
</dbReference>
<dbReference type="GO" id="GO:0016579">
    <property type="term" value="P:protein deubiquitination"/>
    <property type="evidence" value="ECO:0007669"/>
    <property type="project" value="InterPro"/>
</dbReference>
<dbReference type="GO" id="GO:0005634">
    <property type="term" value="C:nucleus"/>
    <property type="evidence" value="ECO:0007669"/>
    <property type="project" value="TreeGrafter"/>
</dbReference>
<dbReference type="GO" id="GO:0005829">
    <property type="term" value="C:cytosol"/>
    <property type="evidence" value="ECO:0007669"/>
    <property type="project" value="TreeGrafter"/>
</dbReference>
<keyword evidence="7" id="KW-0788">Thiol protease</keyword>
<evidence type="ECO:0000256" key="1">
    <source>
        <dbReference type="ARBA" id="ARBA00000707"/>
    </source>
</evidence>
<keyword evidence="5" id="KW-0833">Ubl conjugation pathway</keyword>
<reference evidence="11" key="2">
    <citation type="journal article" date="2023" name="BMC Genomics">
        <title>Pest status, molecular evolution, and epigenetic factors derived from the genome assembly of Frankliniella fusca, a thysanopteran phytovirus vector.</title>
        <authorList>
            <person name="Catto M.A."/>
            <person name="Labadie P.E."/>
            <person name="Jacobson A.L."/>
            <person name="Kennedy G.G."/>
            <person name="Srinivasan R."/>
            <person name="Hunt B.G."/>
        </authorList>
    </citation>
    <scope>NUCLEOTIDE SEQUENCE</scope>
    <source>
        <strain evidence="11">PL_HMW_Pooled</strain>
    </source>
</reference>
<dbReference type="PANTHER" id="PTHR24006">
    <property type="entry name" value="UBIQUITIN CARBOXYL-TERMINAL HYDROLASE"/>
    <property type="match status" value="1"/>
</dbReference>
<protein>
    <recommendedName>
        <fullName evidence="3">ubiquitinyl hydrolase 1</fullName>
        <ecNumber evidence="3">3.4.19.12</ecNumber>
    </recommendedName>
</protein>
<evidence type="ECO:0000256" key="4">
    <source>
        <dbReference type="ARBA" id="ARBA00022670"/>
    </source>
</evidence>
<comment type="caution">
    <text evidence="11">The sequence shown here is derived from an EMBL/GenBank/DDBJ whole genome shotgun (WGS) entry which is preliminary data.</text>
</comment>
<dbReference type="AlphaFoldDB" id="A0AAE1HDT6"/>
<comment type="catalytic activity">
    <reaction evidence="1">
        <text>Thiol-dependent hydrolysis of ester, thioester, amide, peptide and isopeptide bonds formed by the C-terminal Gly of ubiquitin (a 76-residue protein attached to proteins as an intracellular targeting signal).</text>
        <dbReference type="EC" id="3.4.19.12"/>
    </reaction>
</comment>
<dbReference type="GO" id="GO:0004843">
    <property type="term" value="F:cysteine-type deubiquitinase activity"/>
    <property type="evidence" value="ECO:0007669"/>
    <property type="project" value="UniProtKB-EC"/>
</dbReference>
<comment type="similarity">
    <text evidence="2">Belongs to the peptidase C19 family.</text>
</comment>
<evidence type="ECO:0000256" key="9">
    <source>
        <dbReference type="SAM" id="Phobius"/>
    </source>
</evidence>
<dbReference type="PROSITE" id="PS00973">
    <property type="entry name" value="USP_2"/>
    <property type="match status" value="1"/>
</dbReference>
<feature type="domain" description="USP" evidence="10">
    <location>
        <begin position="39"/>
        <end position="485"/>
    </location>
</feature>
<keyword evidence="9" id="KW-0472">Membrane</keyword>
<evidence type="ECO:0000259" key="10">
    <source>
        <dbReference type="PROSITE" id="PS50235"/>
    </source>
</evidence>
<keyword evidence="6 11" id="KW-0378">Hydrolase</keyword>
<keyword evidence="12" id="KW-1185">Reference proteome</keyword>
<dbReference type="InterPro" id="IPR001394">
    <property type="entry name" value="Peptidase_C19_UCH"/>
</dbReference>
<evidence type="ECO:0000256" key="8">
    <source>
        <dbReference type="SAM" id="MobiDB-lite"/>
    </source>
</evidence>
<feature type="transmembrane region" description="Helical" evidence="9">
    <location>
        <begin position="6"/>
        <end position="25"/>
    </location>
</feature>
<dbReference type="EMBL" id="JAHWGI010000979">
    <property type="protein sequence ID" value="KAK3919514.1"/>
    <property type="molecule type" value="Genomic_DNA"/>
</dbReference>
<organism evidence="11 12">
    <name type="scientific">Frankliniella fusca</name>
    <dbReference type="NCBI Taxonomy" id="407009"/>
    <lineage>
        <taxon>Eukaryota</taxon>
        <taxon>Metazoa</taxon>
        <taxon>Ecdysozoa</taxon>
        <taxon>Arthropoda</taxon>
        <taxon>Hexapoda</taxon>
        <taxon>Insecta</taxon>
        <taxon>Pterygota</taxon>
        <taxon>Neoptera</taxon>
        <taxon>Paraneoptera</taxon>
        <taxon>Thysanoptera</taxon>
        <taxon>Terebrantia</taxon>
        <taxon>Thripoidea</taxon>
        <taxon>Thripidae</taxon>
        <taxon>Frankliniella</taxon>
    </lineage>
</organism>
<dbReference type="PANTHER" id="PTHR24006:SF888">
    <property type="entry name" value="UBIQUITIN CARBOXYL-TERMINAL HYDROLASE 30"/>
    <property type="match status" value="1"/>
</dbReference>
<dbReference type="SUPFAM" id="SSF54001">
    <property type="entry name" value="Cysteine proteinases"/>
    <property type="match status" value="1"/>
</dbReference>
<gene>
    <name evidence="11" type="ORF">KUF71_008641</name>
</gene>
<dbReference type="InterPro" id="IPR018200">
    <property type="entry name" value="USP_CS"/>
</dbReference>
<accession>A0AAE1HDT6</accession>
<name>A0AAE1HDT6_9NEOP</name>
<dbReference type="GO" id="GO:0006508">
    <property type="term" value="P:proteolysis"/>
    <property type="evidence" value="ECO:0007669"/>
    <property type="project" value="UniProtKB-KW"/>
</dbReference>
<evidence type="ECO:0000256" key="5">
    <source>
        <dbReference type="ARBA" id="ARBA00022786"/>
    </source>
</evidence>
<dbReference type="CDD" id="cd02662">
    <property type="entry name" value="Peptidase_C19F"/>
    <property type="match status" value="1"/>
</dbReference>
<evidence type="ECO:0000313" key="12">
    <source>
        <dbReference type="Proteomes" id="UP001219518"/>
    </source>
</evidence>
<reference evidence="11" key="1">
    <citation type="submission" date="2021-07" db="EMBL/GenBank/DDBJ databases">
        <authorList>
            <person name="Catto M.A."/>
            <person name="Jacobson A."/>
            <person name="Kennedy G."/>
            <person name="Labadie P."/>
            <person name="Hunt B.G."/>
            <person name="Srinivasan R."/>
        </authorList>
    </citation>
    <scope>NUCLEOTIDE SEQUENCE</scope>
    <source>
        <strain evidence="11">PL_HMW_Pooled</strain>
        <tissue evidence="11">Head</tissue>
    </source>
</reference>
<dbReference type="InterPro" id="IPR038765">
    <property type="entry name" value="Papain-like_cys_pep_sf"/>
</dbReference>
<dbReference type="Proteomes" id="UP001219518">
    <property type="component" value="Unassembled WGS sequence"/>
</dbReference>
<dbReference type="EC" id="3.4.19.12" evidence="3"/>
<keyword evidence="9" id="KW-1133">Transmembrane helix</keyword>
<dbReference type="PROSITE" id="PS50235">
    <property type="entry name" value="USP_3"/>
    <property type="match status" value="1"/>
</dbReference>
<evidence type="ECO:0000313" key="11">
    <source>
        <dbReference type="EMBL" id="KAK3919514.1"/>
    </source>
</evidence>
<keyword evidence="4" id="KW-0645">Protease</keyword>
<dbReference type="InterPro" id="IPR050164">
    <property type="entry name" value="Peptidase_C19"/>
</dbReference>
<evidence type="ECO:0000256" key="7">
    <source>
        <dbReference type="ARBA" id="ARBA00022807"/>
    </source>
</evidence>
<keyword evidence="9" id="KW-0812">Transmembrane</keyword>
<dbReference type="Pfam" id="PF00443">
    <property type="entry name" value="UCH"/>
    <property type="match status" value="1"/>
</dbReference>
<proteinExistence type="inferred from homology"/>
<feature type="region of interest" description="Disordered" evidence="8">
    <location>
        <begin position="373"/>
        <end position="395"/>
    </location>
</feature>
<dbReference type="InterPro" id="IPR028889">
    <property type="entry name" value="USP"/>
</dbReference>
<evidence type="ECO:0000256" key="2">
    <source>
        <dbReference type="ARBA" id="ARBA00009085"/>
    </source>
</evidence>
<sequence>MDQERTLLIVAVGVAVAVGCFVLWGPSTFRSRRRKGHVVGLQNLGHTCFLNTLLQALASCPNVIDWLMQHKVSGDGSLVSALRTVLHVLNGEHDSEICDPYAPTEVISALVRHNWVISPGEQDAHELIHVILETLEDEMTSSAKNGSLSDILLPQPSGQGDDLRGPCIINKSLQNGDVNSDGDQHRSSHISRFRPIRRIRMQENGTPSVSSSVDNLPIQTQQNPSPFRGTLTSQLKCTECGFKSALRFDKFDTLSLPLPMPGRKQPLTLQMLLDNFVSTEIIKEVSCSNCSKVQKKPVLTTAMKTLNFGKLPKCLCLHIVRTTWNADGSPWKREDFVDFPEFLVMDNYTHSQVQRNARKLMSTLENGNNFNDVLREPEANGNNTNTATSQKKAEISPPSKAKHIYRLKAVVVHTGDINSGHFITYRKGPVKSLIRHRLLNVESKEQHPESRESARWFYTSDMLVRRAALCDALLSNAYMLFYEKHVLPVSSQTVS</sequence>
<dbReference type="PROSITE" id="PS51257">
    <property type="entry name" value="PROKAR_LIPOPROTEIN"/>
    <property type="match status" value="1"/>
</dbReference>
<feature type="compositionally biased region" description="Polar residues" evidence="8">
    <location>
        <begin position="380"/>
        <end position="390"/>
    </location>
</feature>